<keyword evidence="2" id="KW-1185">Reference proteome</keyword>
<sequence>MVQTAVESFRDQGGAAAEALFHFVAGHALNGSHDDHLPYGFIKSIKELVKLVLCFRFHQPIFAVQLAGGMFAPCGIRLLLPFSVAELIQRGIGHDAIDPPGQLFGIADLALLLNRFQVRMLADVFSDRGIRQDPRRPAQVLATISHDHADYTVFPKLVDDDLPGCARIHGPL</sequence>
<accession>A0A7X0LMK3</accession>
<evidence type="ECO:0000313" key="1">
    <source>
        <dbReference type="EMBL" id="MBB6431716.1"/>
    </source>
</evidence>
<dbReference type="Proteomes" id="UP000541810">
    <property type="component" value="Unassembled WGS sequence"/>
</dbReference>
<comment type="caution">
    <text evidence="1">The sequence shown here is derived from an EMBL/GenBank/DDBJ whole genome shotgun (WGS) entry which is preliminary data.</text>
</comment>
<reference evidence="1 2" key="1">
    <citation type="submission" date="2020-08" db="EMBL/GenBank/DDBJ databases">
        <title>Genomic Encyclopedia of Type Strains, Phase IV (KMG-IV): sequencing the most valuable type-strain genomes for metagenomic binning, comparative biology and taxonomic classification.</title>
        <authorList>
            <person name="Goeker M."/>
        </authorList>
    </citation>
    <scope>NUCLEOTIDE SEQUENCE [LARGE SCALE GENOMIC DNA]</scope>
    <source>
        <strain evidence="1 2">DSM 103725</strain>
    </source>
</reference>
<name>A0A7X0LMK3_9BACT</name>
<organism evidence="1 2">
    <name type="scientific">Algisphaera agarilytica</name>
    <dbReference type="NCBI Taxonomy" id="1385975"/>
    <lineage>
        <taxon>Bacteria</taxon>
        <taxon>Pseudomonadati</taxon>
        <taxon>Planctomycetota</taxon>
        <taxon>Phycisphaerae</taxon>
        <taxon>Phycisphaerales</taxon>
        <taxon>Phycisphaeraceae</taxon>
        <taxon>Algisphaera</taxon>
    </lineage>
</organism>
<dbReference type="AlphaFoldDB" id="A0A7X0LMK3"/>
<dbReference type="EMBL" id="JACHGY010000002">
    <property type="protein sequence ID" value="MBB6431716.1"/>
    <property type="molecule type" value="Genomic_DNA"/>
</dbReference>
<proteinExistence type="predicted"/>
<protein>
    <submittedName>
        <fullName evidence="1">Uncharacterized protein</fullName>
    </submittedName>
</protein>
<evidence type="ECO:0000313" key="2">
    <source>
        <dbReference type="Proteomes" id="UP000541810"/>
    </source>
</evidence>
<gene>
    <name evidence="1" type="ORF">HNQ40_003599</name>
</gene>